<keyword evidence="5" id="KW-1185">Reference proteome</keyword>
<dbReference type="SUPFAM" id="SSF53300">
    <property type="entry name" value="vWA-like"/>
    <property type="match status" value="1"/>
</dbReference>
<feature type="region of interest" description="Disordered" evidence="1">
    <location>
        <begin position="332"/>
        <end position="354"/>
    </location>
</feature>
<gene>
    <name evidence="3" type="ORF">EJB05_34060</name>
    <name evidence="4" type="ORF">EJB05_34063</name>
</gene>
<dbReference type="EMBL" id="RWGY01000029">
    <property type="protein sequence ID" value="TVU17995.1"/>
    <property type="molecule type" value="Genomic_DNA"/>
</dbReference>
<dbReference type="PANTHER" id="PTHR10579">
    <property type="entry name" value="CALCIUM-ACTIVATED CHLORIDE CHANNEL REGULATOR"/>
    <property type="match status" value="1"/>
</dbReference>
<reference evidence="4 5" key="1">
    <citation type="journal article" date="2019" name="Sci. Rep.">
        <title>A high-quality genome of Eragrostis curvula grass provides insights into Poaceae evolution and supports new strategies to enhance forage quality.</title>
        <authorList>
            <person name="Carballo J."/>
            <person name="Santos B.A.C.M."/>
            <person name="Zappacosta D."/>
            <person name="Garbus I."/>
            <person name="Selva J.P."/>
            <person name="Gallo C.A."/>
            <person name="Diaz A."/>
            <person name="Albertini E."/>
            <person name="Caccamo M."/>
            <person name="Echenique V."/>
        </authorList>
    </citation>
    <scope>NUCLEOTIDE SEQUENCE [LARGE SCALE GENOMIC DNA]</scope>
    <source>
        <strain evidence="5">cv. Victoria</strain>
        <tissue evidence="4">Leaf</tissue>
    </source>
</reference>
<comment type="caution">
    <text evidence="4">The sequence shown here is derived from an EMBL/GenBank/DDBJ whole genome shotgun (WGS) entry which is preliminary data.</text>
</comment>
<accession>A0A5J9U423</accession>
<evidence type="ECO:0000313" key="4">
    <source>
        <dbReference type="EMBL" id="TVU17998.1"/>
    </source>
</evidence>
<organism evidence="4 5">
    <name type="scientific">Eragrostis curvula</name>
    <name type="common">weeping love grass</name>
    <dbReference type="NCBI Taxonomy" id="38414"/>
    <lineage>
        <taxon>Eukaryota</taxon>
        <taxon>Viridiplantae</taxon>
        <taxon>Streptophyta</taxon>
        <taxon>Embryophyta</taxon>
        <taxon>Tracheophyta</taxon>
        <taxon>Spermatophyta</taxon>
        <taxon>Magnoliopsida</taxon>
        <taxon>Liliopsida</taxon>
        <taxon>Poales</taxon>
        <taxon>Poaceae</taxon>
        <taxon>PACMAD clade</taxon>
        <taxon>Chloridoideae</taxon>
        <taxon>Eragrostideae</taxon>
        <taxon>Eragrostidinae</taxon>
        <taxon>Eragrostis</taxon>
    </lineage>
</organism>
<dbReference type="InterPro" id="IPR002035">
    <property type="entry name" value="VWF_A"/>
</dbReference>
<dbReference type="SMART" id="SM00327">
    <property type="entry name" value="VWA"/>
    <property type="match status" value="1"/>
</dbReference>
<dbReference type="OrthoDB" id="687730at2759"/>
<evidence type="ECO:0000313" key="3">
    <source>
        <dbReference type="EMBL" id="TVU17995.1"/>
    </source>
</evidence>
<dbReference type="Pfam" id="PF00092">
    <property type="entry name" value="VWA"/>
    <property type="match status" value="1"/>
</dbReference>
<dbReference type="Gramene" id="TVU17998">
    <property type="protein sequence ID" value="TVU17998"/>
    <property type="gene ID" value="EJB05_34063"/>
</dbReference>
<name>A0A5J9U423_9POAL</name>
<dbReference type="InterPro" id="IPR051266">
    <property type="entry name" value="CLCR"/>
</dbReference>
<dbReference type="InterPro" id="IPR036465">
    <property type="entry name" value="vWFA_dom_sf"/>
</dbReference>
<dbReference type="PROSITE" id="PS50234">
    <property type="entry name" value="VWFA"/>
    <property type="match status" value="1"/>
</dbReference>
<dbReference type="EMBL" id="RWGY01000029">
    <property type="protein sequence ID" value="TVU17998.1"/>
    <property type="molecule type" value="Genomic_DNA"/>
</dbReference>
<dbReference type="Gene3D" id="3.40.50.410">
    <property type="entry name" value="von Willebrand factor, type A domain"/>
    <property type="match status" value="1"/>
</dbReference>
<dbReference type="PANTHER" id="PTHR10579:SF129">
    <property type="entry name" value="OS01G0640200 PROTEIN"/>
    <property type="match status" value="1"/>
</dbReference>
<dbReference type="AlphaFoldDB" id="A0A5J9U423"/>
<evidence type="ECO:0000259" key="2">
    <source>
        <dbReference type="PROSITE" id="PS50234"/>
    </source>
</evidence>
<proteinExistence type="predicted"/>
<sequence length="528" mass="56833">MEAFNDDELNIPNSSGSGVQSPEGLLYLTSVFKKKAPLEANTQTGMLTLTGKGSALGREGLDLVAVLDVSGSMRTDPGDKMGKMKLAMQFLIKKLSDIDRLSIIVFSDTAARKFPLGVMTDAYKTSLLQYISSLYGDGNTNITDGIQKAVRVLDDRRLSGDRTTCIMLLSDGHENIPGANAAAVKIDRYTVHTFGFGKDHDAKLLSAVARNGKPGGTFHFVRDGEDLTAPFSQVVAGLLTTRVRDLVLKVKPKGTGVTLTVDEPAAYKFLNPPNRQTGEVSIGFGDLSIDESRSIIVRLSLPAVAKEKKNPSFYLEATYSYSSQGGFDAPPAKYAPMSRIGQADQDDSSPSDKREVRIELGRQNHARLISDARVMVDAGNQAGALLALQEAQNKLEDLPQQAAMMVDMLRVELVELITLVNQGLTSECLAYALAAESSHACQRFASRGDAKAVRLFCTPRMDTYLDQATKFAVEPEAPLPTDGDDVKTELAANPLAPFTGPIAYHIGEAIRSLQAVQSLLLEGAAGDK</sequence>
<dbReference type="Gramene" id="TVU17995">
    <property type="protein sequence ID" value="TVU17995"/>
    <property type="gene ID" value="EJB05_34060"/>
</dbReference>
<evidence type="ECO:0000313" key="5">
    <source>
        <dbReference type="Proteomes" id="UP000324897"/>
    </source>
</evidence>
<protein>
    <recommendedName>
        <fullName evidence="2">VWFA domain-containing protein</fullName>
    </recommendedName>
</protein>
<dbReference type="Proteomes" id="UP000324897">
    <property type="component" value="Chromosome 7"/>
</dbReference>
<evidence type="ECO:0000256" key="1">
    <source>
        <dbReference type="SAM" id="MobiDB-lite"/>
    </source>
</evidence>
<feature type="domain" description="VWFA" evidence="2">
    <location>
        <begin position="62"/>
        <end position="234"/>
    </location>
</feature>